<name>A0A9J6HBE7_HAELO</name>
<keyword evidence="4" id="KW-1185">Reference proteome</keyword>
<organism evidence="3 4">
    <name type="scientific">Haemaphysalis longicornis</name>
    <name type="common">Bush tick</name>
    <dbReference type="NCBI Taxonomy" id="44386"/>
    <lineage>
        <taxon>Eukaryota</taxon>
        <taxon>Metazoa</taxon>
        <taxon>Ecdysozoa</taxon>
        <taxon>Arthropoda</taxon>
        <taxon>Chelicerata</taxon>
        <taxon>Arachnida</taxon>
        <taxon>Acari</taxon>
        <taxon>Parasitiformes</taxon>
        <taxon>Ixodida</taxon>
        <taxon>Ixodoidea</taxon>
        <taxon>Ixodidae</taxon>
        <taxon>Haemaphysalinae</taxon>
        <taxon>Haemaphysalis</taxon>
    </lineage>
</organism>
<feature type="domain" description="FP protein C-terminal" evidence="2">
    <location>
        <begin position="846"/>
        <end position="894"/>
    </location>
</feature>
<evidence type="ECO:0000313" key="3">
    <source>
        <dbReference type="EMBL" id="KAH9385067.1"/>
    </source>
</evidence>
<dbReference type="PANTHER" id="PTHR46579:SF1">
    <property type="entry name" value="F5_8 TYPE C DOMAIN-CONTAINING PROTEIN"/>
    <property type="match status" value="1"/>
</dbReference>
<feature type="compositionally biased region" description="Low complexity" evidence="1">
    <location>
        <begin position="48"/>
        <end position="65"/>
    </location>
</feature>
<feature type="compositionally biased region" description="Basic and acidic residues" evidence="1">
    <location>
        <begin position="1"/>
        <end position="15"/>
    </location>
</feature>
<accession>A0A9J6HBE7</accession>
<reference evidence="3 4" key="1">
    <citation type="journal article" date="2020" name="Cell">
        <title>Large-Scale Comparative Analyses of Tick Genomes Elucidate Their Genetic Diversity and Vector Capacities.</title>
        <authorList>
            <consortium name="Tick Genome and Microbiome Consortium (TIGMIC)"/>
            <person name="Jia N."/>
            <person name="Wang J."/>
            <person name="Shi W."/>
            <person name="Du L."/>
            <person name="Sun Y."/>
            <person name="Zhan W."/>
            <person name="Jiang J.F."/>
            <person name="Wang Q."/>
            <person name="Zhang B."/>
            <person name="Ji P."/>
            <person name="Bell-Sakyi L."/>
            <person name="Cui X.M."/>
            <person name="Yuan T.T."/>
            <person name="Jiang B.G."/>
            <person name="Yang W.F."/>
            <person name="Lam T.T."/>
            <person name="Chang Q.C."/>
            <person name="Ding S.J."/>
            <person name="Wang X.J."/>
            <person name="Zhu J.G."/>
            <person name="Ruan X.D."/>
            <person name="Zhao L."/>
            <person name="Wei J.T."/>
            <person name="Ye R.Z."/>
            <person name="Que T.C."/>
            <person name="Du C.H."/>
            <person name="Zhou Y.H."/>
            <person name="Cheng J.X."/>
            <person name="Dai P.F."/>
            <person name="Guo W.B."/>
            <person name="Han X.H."/>
            <person name="Huang E.J."/>
            <person name="Li L.F."/>
            <person name="Wei W."/>
            <person name="Gao Y.C."/>
            <person name="Liu J.Z."/>
            <person name="Shao H.Z."/>
            <person name="Wang X."/>
            <person name="Wang C.C."/>
            <person name="Yang T.C."/>
            <person name="Huo Q.B."/>
            <person name="Li W."/>
            <person name="Chen H.Y."/>
            <person name="Chen S.E."/>
            <person name="Zhou L.G."/>
            <person name="Ni X.B."/>
            <person name="Tian J.H."/>
            <person name="Sheng Y."/>
            <person name="Liu T."/>
            <person name="Pan Y.S."/>
            <person name="Xia L.Y."/>
            <person name="Li J."/>
            <person name="Zhao F."/>
            <person name="Cao W.C."/>
        </authorList>
    </citation>
    <scope>NUCLEOTIDE SEQUENCE [LARGE SCALE GENOMIC DNA]</scope>
    <source>
        <strain evidence="3">HaeL-2018</strain>
    </source>
</reference>
<comment type="caution">
    <text evidence="3">The sequence shown here is derived from an EMBL/GenBank/DDBJ whole genome shotgun (WGS) entry which is preliminary data.</text>
</comment>
<gene>
    <name evidence="3" type="ORF">HPB48_027121</name>
</gene>
<dbReference type="EMBL" id="JABSTR010003811">
    <property type="protein sequence ID" value="KAH9385067.1"/>
    <property type="molecule type" value="Genomic_DNA"/>
</dbReference>
<evidence type="ECO:0000313" key="4">
    <source>
        <dbReference type="Proteomes" id="UP000821853"/>
    </source>
</evidence>
<dbReference type="AlphaFoldDB" id="A0A9J6HBE7"/>
<dbReference type="Proteomes" id="UP000821853">
    <property type="component" value="Unassembled WGS sequence"/>
</dbReference>
<sequence>MEVAHDDGGTTKAADRSPVLALPIDDERGHIRLSPPIPESADIAQFNGTSISDGSESDSSVSVQTDEGELRFSSPDADDGDASSMFDVDEELSFFDECETPEEQAGAAPSASQPESRFAHLFSEAVTEKVVLSKGDILLMFLKYALKTRMSLTATVDLAEMINLMFDQPILPQSRYMLGKMLNGSATQMTFYFFCPNCSVHIGQAQSNSCLKCPKCDYVTKISALADAPFFVLLDVPSQVQKLLKGCPILDLTKPLEPTERLSDITDGALYREFVSATASSGNRISFTLNADGTPLFRSSATAIWPIQLVINEVPPAQRMKKLVLAALWFGRDKPKMELFQGAFVDAMNGLGDEGFPLEFEGEEKIFRAFCLCSAVDSVARAPMQGVTQFNGHYGCNWCLQDPEKVGRVLKYTVQIDAEERTEAQMLRDMELAVAGDGKTFPNGVKTVSPLINLEHFNIVWGFVPDYMHCILLGLGRQFLELWLKGNNPLFNISGSEKTLSCKLLSIAPPKEVKRMPRALKDRSSWKAKELESWILFYSLPVLEGVLARPYVQHWACLVEALHILLAKSISELDLLVAEELLVEFHVKTEYLYGKEAMTYNLHQLNHIGKSVRQWGPLWAHSAFPFESGNGSLKATVKGMNGIPHQICRMLQMEDAVEEMSDLIVSPKVKAYCSSLDKARTLRTVSASGDIHLFGRGIPFTPDSSICSSDQLPHVVQQYSRMVKEGTVFTDRNYASGKRSNNSCVLLSCGSYAIVEKVLCGNNCEAFLIIRKQIGDKVECPISAADIDVVHRVPAKNNEQHIIARFCSRTKKAEFAGKAKKARLTAGAIGFQSHSEQPVYVNDHLTPENKRLFAQALAKKNEMNWQFLWVENCRIKARKAQGDRIHRISKVSDLAIFS</sequence>
<feature type="region of interest" description="Disordered" evidence="1">
    <location>
        <begin position="1"/>
        <end position="83"/>
    </location>
</feature>
<proteinExistence type="predicted"/>
<dbReference type="Pfam" id="PF25298">
    <property type="entry name" value="Baculo_FP_2nd"/>
    <property type="match status" value="1"/>
</dbReference>
<dbReference type="OMA" id="HIFETSH"/>
<dbReference type="VEuPathDB" id="VectorBase:HLOH_042549"/>
<evidence type="ECO:0000259" key="2">
    <source>
        <dbReference type="Pfam" id="PF25298"/>
    </source>
</evidence>
<dbReference type="InterPro" id="IPR057251">
    <property type="entry name" value="FP_C"/>
</dbReference>
<dbReference type="OrthoDB" id="6495917at2759"/>
<evidence type="ECO:0000256" key="1">
    <source>
        <dbReference type="SAM" id="MobiDB-lite"/>
    </source>
</evidence>
<dbReference type="PANTHER" id="PTHR46579">
    <property type="entry name" value="F5/8 TYPE C DOMAIN-CONTAINING PROTEIN-RELATED"/>
    <property type="match status" value="1"/>
</dbReference>
<protein>
    <recommendedName>
        <fullName evidence="2">FP protein C-terminal domain-containing protein</fullName>
    </recommendedName>
</protein>